<keyword evidence="9 13" id="KW-0472">Membrane</keyword>
<evidence type="ECO:0000256" key="9">
    <source>
        <dbReference type="ARBA" id="ARBA00023136"/>
    </source>
</evidence>
<dbReference type="Pfam" id="PF00430">
    <property type="entry name" value="ATP-synt_B"/>
    <property type="match status" value="1"/>
</dbReference>
<dbReference type="GO" id="GO:0046961">
    <property type="term" value="F:proton-transporting ATPase activity, rotational mechanism"/>
    <property type="evidence" value="ECO:0007669"/>
    <property type="project" value="TreeGrafter"/>
</dbReference>
<reference evidence="16 17" key="1">
    <citation type="journal article" date="2015" name="Nature">
        <title>rRNA introns, odd ribosomes, and small enigmatic genomes across a large radiation of phyla.</title>
        <authorList>
            <person name="Brown C.T."/>
            <person name="Hug L.A."/>
            <person name="Thomas B.C."/>
            <person name="Sharon I."/>
            <person name="Castelle C.J."/>
            <person name="Singh A."/>
            <person name="Wilkins M.J."/>
            <person name="Williams K.H."/>
            <person name="Banfield J.F."/>
        </authorList>
    </citation>
    <scope>NUCLEOTIDE SEQUENCE [LARGE SCALE GENOMIC DNA]</scope>
</reference>
<comment type="function">
    <text evidence="11 13">F(1)F(0) ATP synthase produces ATP from ADP in the presence of a proton or sodium gradient. F-type ATPases consist of two structural domains, F(1) containing the extramembraneous catalytic core and F(0) containing the membrane proton channel, linked together by a central stalk and a peripheral stalk. During catalysis, ATP synthesis in the catalytic domain of F(1) is coupled via a rotary mechanism of the central stalk subunits to proton translocation.</text>
</comment>
<dbReference type="CDD" id="cd06503">
    <property type="entry name" value="ATP-synt_Fo_b"/>
    <property type="match status" value="1"/>
</dbReference>
<keyword evidence="6 13" id="KW-0375">Hydrogen ion transport</keyword>
<keyword evidence="5 13" id="KW-0812">Transmembrane</keyword>
<dbReference type="GO" id="GO:0045259">
    <property type="term" value="C:proton-transporting ATP synthase complex"/>
    <property type="evidence" value="ECO:0007669"/>
    <property type="project" value="UniProtKB-KW"/>
</dbReference>
<evidence type="ECO:0000256" key="15">
    <source>
        <dbReference type="SAM" id="Coils"/>
    </source>
</evidence>
<comment type="similarity">
    <text evidence="1 13 14">Belongs to the ATPase B chain family.</text>
</comment>
<feature type="coiled-coil region" evidence="15">
    <location>
        <begin position="64"/>
        <end position="128"/>
    </location>
</feature>
<dbReference type="GO" id="GO:0012505">
    <property type="term" value="C:endomembrane system"/>
    <property type="evidence" value="ECO:0007669"/>
    <property type="project" value="UniProtKB-SubCell"/>
</dbReference>
<comment type="caution">
    <text evidence="16">The sequence shown here is derived from an EMBL/GenBank/DDBJ whole genome shotgun (WGS) entry which is preliminary data.</text>
</comment>
<keyword evidence="8 13" id="KW-0406">Ion transport</keyword>
<organism evidence="16 17">
    <name type="scientific">Candidatus Uhrbacteria bacterium GW2011_GWC2_41_11</name>
    <dbReference type="NCBI Taxonomy" id="1618985"/>
    <lineage>
        <taxon>Bacteria</taxon>
        <taxon>Candidatus Uhriibacteriota</taxon>
    </lineage>
</organism>
<evidence type="ECO:0000256" key="8">
    <source>
        <dbReference type="ARBA" id="ARBA00023065"/>
    </source>
</evidence>
<gene>
    <name evidence="13" type="primary">atpF</name>
    <name evidence="16" type="ORF">UU35_C0008G0023</name>
</gene>
<evidence type="ECO:0000256" key="1">
    <source>
        <dbReference type="ARBA" id="ARBA00005513"/>
    </source>
</evidence>
<dbReference type="PANTHER" id="PTHR33445:SF1">
    <property type="entry name" value="ATP SYNTHASE SUBUNIT B"/>
    <property type="match status" value="1"/>
</dbReference>
<accession>A0A0G0UCY6</accession>
<evidence type="ECO:0000256" key="10">
    <source>
        <dbReference type="ARBA" id="ARBA00023310"/>
    </source>
</evidence>
<evidence type="ECO:0000256" key="4">
    <source>
        <dbReference type="ARBA" id="ARBA00022547"/>
    </source>
</evidence>
<feature type="transmembrane region" description="Helical" evidence="13">
    <location>
        <begin position="31"/>
        <end position="50"/>
    </location>
</feature>
<protein>
    <recommendedName>
        <fullName evidence="13">ATP synthase subunit b</fullName>
    </recommendedName>
    <alternativeName>
        <fullName evidence="13">ATP synthase F(0) sector subunit b</fullName>
    </alternativeName>
    <alternativeName>
        <fullName evidence="13">ATPase subunit I</fullName>
    </alternativeName>
    <alternativeName>
        <fullName evidence="13">F-type ATPase subunit b</fullName>
        <shortName evidence="13">F-ATPase subunit b</shortName>
    </alternativeName>
</protein>
<evidence type="ECO:0000256" key="5">
    <source>
        <dbReference type="ARBA" id="ARBA00022692"/>
    </source>
</evidence>
<evidence type="ECO:0000256" key="3">
    <source>
        <dbReference type="ARBA" id="ARBA00022475"/>
    </source>
</evidence>
<dbReference type="AlphaFoldDB" id="A0A0G0UCY6"/>
<dbReference type="InterPro" id="IPR005864">
    <property type="entry name" value="ATP_synth_F0_bsu_bac"/>
</dbReference>
<evidence type="ECO:0000256" key="14">
    <source>
        <dbReference type="RuleBase" id="RU003848"/>
    </source>
</evidence>
<dbReference type="PANTHER" id="PTHR33445">
    <property type="entry name" value="ATP SYNTHASE SUBUNIT B', CHLOROPLASTIC"/>
    <property type="match status" value="1"/>
</dbReference>
<evidence type="ECO:0000256" key="2">
    <source>
        <dbReference type="ARBA" id="ARBA00022448"/>
    </source>
</evidence>
<evidence type="ECO:0000256" key="11">
    <source>
        <dbReference type="ARBA" id="ARBA00025198"/>
    </source>
</evidence>
<keyword evidence="15" id="KW-0175">Coiled coil</keyword>
<comment type="function">
    <text evidence="13">Component of the F(0) channel, it forms part of the peripheral stalk, linking F(1) to F(0).</text>
</comment>
<dbReference type="Proteomes" id="UP000034616">
    <property type="component" value="Unassembled WGS sequence"/>
</dbReference>
<comment type="subunit">
    <text evidence="13">F-type ATPases have 2 components, F(1) - the catalytic core - and F(0) - the membrane proton channel. F(1) has five subunits: alpha(3), beta(3), gamma(1), delta(1), epsilon(1). F(0) has three main subunits: a(1), b(2) and c(10-14). The alpha and beta chains form an alternating ring which encloses part of the gamma chain. F(1) is attached to F(0) by a central stalk formed by the gamma and epsilon chains, while a peripheral stalk is formed by the delta and b chains.</text>
</comment>
<sequence>MSVEAGTTQEASIEAKETGGIAALGINGGMFFAQLLNFIVVLLIFWKWVYRPIVTMLDRRTETIEKSLKQAKEIDERLLKLDTERTTVLAQAQQEAVELLSRTHAEAESQHQATMAKAKEEVRRLITEGKAQLIKEKEFMIKETRDEIAALAIEVAKKVVQENIDKTRSQVLAKETIETMLDV</sequence>
<proteinExistence type="inferred from homology"/>
<evidence type="ECO:0000256" key="12">
    <source>
        <dbReference type="ARBA" id="ARBA00037847"/>
    </source>
</evidence>
<keyword evidence="4 13" id="KW-0138">CF(0)</keyword>
<dbReference type="GO" id="GO:0046933">
    <property type="term" value="F:proton-transporting ATP synthase activity, rotational mechanism"/>
    <property type="evidence" value="ECO:0007669"/>
    <property type="project" value="UniProtKB-UniRule"/>
</dbReference>
<dbReference type="NCBIfam" id="TIGR01144">
    <property type="entry name" value="ATP_synt_b"/>
    <property type="match status" value="1"/>
</dbReference>
<dbReference type="InterPro" id="IPR002146">
    <property type="entry name" value="ATP_synth_b/b'su_bac/chlpt"/>
</dbReference>
<keyword evidence="3 13" id="KW-1003">Cell membrane</keyword>
<evidence type="ECO:0000313" key="16">
    <source>
        <dbReference type="EMBL" id="KKR86809.1"/>
    </source>
</evidence>
<evidence type="ECO:0000256" key="6">
    <source>
        <dbReference type="ARBA" id="ARBA00022781"/>
    </source>
</evidence>
<keyword evidence="2 13" id="KW-0813">Transport</keyword>
<keyword evidence="10 13" id="KW-0066">ATP synthesis</keyword>
<comment type="subcellular location">
    <subcellularLocation>
        <location evidence="13">Cell membrane</location>
        <topology evidence="13">Single-pass membrane protein</topology>
    </subcellularLocation>
    <subcellularLocation>
        <location evidence="12">Endomembrane system</location>
        <topology evidence="12">Single-pass membrane protein</topology>
    </subcellularLocation>
</comment>
<dbReference type="EMBL" id="LCAH01000008">
    <property type="protein sequence ID" value="KKR86809.1"/>
    <property type="molecule type" value="Genomic_DNA"/>
</dbReference>
<dbReference type="GO" id="GO:0005886">
    <property type="term" value="C:plasma membrane"/>
    <property type="evidence" value="ECO:0007669"/>
    <property type="project" value="UniProtKB-SubCell"/>
</dbReference>
<keyword evidence="7 13" id="KW-1133">Transmembrane helix</keyword>
<name>A0A0G0UCY6_9BACT</name>
<evidence type="ECO:0000256" key="13">
    <source>
        <dbReference type="HAMAP-Rule" id="MF_01398"/>
    </source>
</evidence>
<dbReference type="HAMAP" id="MF_01398">
    <property type="entry name" value="ATP_synth_b_bprime"/>
    <property type="match status" value="1"/>
</dbReference>
<evidence type="ECO:0000313" key="17">
    <source>
        <dbReference type="Proteomes" id="UP000034616"/>
    </source>
</evidence>
<dbReference type="InterPro" id="IPR050059">
    <property type="entry name" value="ATP_synthase_B_chain"/>
</dbReference>
<evidence type="ECO:0000256" key="7">
    <source>
        <dbReference type="ARBA" id="ARBA00022989"/>
    </source>
</evidence>